<dbReference type="STRING" id="1073328.SAMN05216294_3062"/>
<evidence type="ECO:0008006" key="5">
    <source>
        <dbReference type="Google" id="ProtNLM"/>
    </source>
</evidence>
<keyword evidence="4" id="KW-1185">Reference proteome</keyword>
<dbReference type="Proteomes" id="UP000199592">
    <property type="component" value="Unassembled WGS sequence"/>
</dbReference>
<accession>A0A1H2Y7Y7</accession>
<name>A0A1H2Y7Y7_9FLAO</name>
<proteinExistence type="predicted"/>
<dbReference type="RefSeq" id="WP_090298549.1">
    <property type="nucleotide sequence ID" value="NZ_FNKI01000004.1"/>
</dbReference>
<dbReference type="EMBL" id="FNMY01000005">
    <property type="protein sequence ID" value="SDX01257.1"/>
    <property type="molecule type" value="Genomic_DNA"/>
</dbReference>
<evidence type="ECO:0000256" key="1">
    <source>
        <dbReference type="SAM" id="MobiDB-lite"/>
    </source>
</evidence>
<evidence type="ECO:0000313" key="3">
    <source>
        <dbReference type="EMBL" id="SDX01257.1"/>
    </source>
</evidence>
<keyword evidence="2" id="KW-0472">Membrane</keyword>
<feature type="transmembrane region" description="Helical" evidence="2">
    <location>
        <begin position="14"/>
        <end position="31"/>
    </location>
</feature>
<sequence>MEQLQHFKSRWQRFQYVECVLYAVGFGGLVYLLTKNLGFGLVGFMVAFGIALVLNKPWKIKTESVIAFVDAHVPEAGFSSGLLTLPTDQLSNLSLLQRHRVASRLKDLMPKLMPPHHLQKAALVMFGFILIGVLGRYVLGDFSSLSSKKGNNKEQIQFAPLDSIQEGIEIPELTETKITVAYPSYTGIPSLNTSNPNIKAVEGTQITWNLTFDGEVQEVIMDRMGELIPFSKNGEQYQLSQPLQSSGFYSFTFKDLEDNAYLTDLYSLEVTPDNPPMIEITDLNQYSYFEYNDDKTIPLNTQIFDDYGVNDAFIVATVSKGSGESVKFREETLQFDGSISKGNKQQRLKKLLDLSQLKMDPGDELYFYVEAQDNKTPTPNIARSETYFAVIRDTVTDEFAVEGNLGVDLMPDYFRSQRQLIIDTEKLIQEQPDISEYDFKFRSNELGFDQKSLRLKYGQFMGDETELQDAPGQVSAVEEETHTDEDGEEKDILDGYSHKHDSENEHNLVVEHPEKDEEEEEDPLHEYLHNHSDPEESTLFEKSLKAQLRDALNIMWDAELYLRLYQPEKSLPYQYQALEIIQEIKNSARIYVHRIGFDPPPIKEETRLTGDIENIKNVDKNESFEYEMTFAATRKMVARLETLINGNSQFTKSDNTLVLEAGNELAQKAVSEPVKYLKVLQGLRDLEKTTNRTKEMYVQVQKNILSVLPKVESNPGKGARSLDEINLLYLKELGDYE</sequence>
<dbReference type="OrthoDB" id="780137at2"/>
<feature type="transmembrane region" description="Helical" evidence="2">
    <location>
        <begin position="121"/>
        <end position="139"/>
    </location>
</feature>
<feature type="region of interest" description="Disordered" evidence="1">
    <location>
        <begin position="467"/>
        <end position="503"/>
    </location>
</feature>
<feature type="transmembrane region" description="Helical" evidence="2">
    <location>
        <begin position="37"/>
        <end position="54"/>
    </location>
</feature>
<keyword evidence="2" id="KW-0812">Transmembrane</keyword>
<gene>
    <name evidence="3" type="ORF">SAMN04487892_2959</name>
</gene>
<evidence type="ECO:0000256" key="2">
    <source>
        <dbReference type="SAM" id="Phobius"/>
    </source>
</evidence>
<dbReference type="AlphaFoldDB" id="A0A1H2Y7Y7"/>
<reference evidence="4" key="1">
    <citation type="submission" date="2016-10" db="EMBL/GenBank/DDBJ databases">
        <authorList>
            <person name="Varghese N."/>
            <person name="Submissions S."/>
        </authorList>
    </citation>
    <scope>NUCLEOTIDE SEQUENCE [LARGE SCALE GENOMIC DNA]</scope>
    <source>
        <strain evidence="4">DSM 25030</strain>
    </source>
</reference>
<organism evidence="3 4">
    <name type="scientific">Flagellimonas zhangzhouensis</name>
    <dbReference type="NCBI Taxonomy" id="1073328"/>
    <lineage>
        <taxon>Bacteria</taxon>
        <taxon>Pseudomonadati</taxon>
        <taxon>Bacteroidota</taxon>
        <taxon>Flavobacteriia</taxon>
        <taxon>Flavobacteriales</taxon>
        <taxon>Flavobacteriaceae</taxon>
        <taxon>Flagellimonas</taxon>
    </lineage>
</organism>
<protein>
    <recommendedName>
        <fullName evidence="5">Tryptophan-rich sensory protein</fullName>
    </recommendedName>
</protein>
<keyword evidence="2" id="KW-1133">Transmembrane helix</keyword>
<evidence type="ECO:0000313" key="4">
    <source>
        <dbReference type="Proteomes" id="UP000199592"/>
    </source>
</evidence>
<feature type="compositionally biased region" description="Acidic residues" evidence="1">
    <location>
        <begin position="477"/>
        <end position="489"/>
    </location>
</feature>
<feature type="compositionally biased region" description="Basic and acidic residues" evidence="1">
    <location>
        <begin position="490"/>
        <end position="503"/>
    </location>
</feature>